<dbReference type="STRING" id="1448321.A0A317WRG2"/>
<sequence>MPRTLPWLKEEAIIKREQLTPTPTSRRAVKSEPPKEPKSESDVTPKAEGTPKSRGPKKRDFFPPTPPSSPIHRCPSEEYLREGFDKDDIYMMVEDEFYAVAQTFTQHLHYAEYVRRKKEAKLQSATVIQNLARPTDGVTPMSEEVKRRKAAEELSLKQKAGVERGRGERPAVDSEEERDDNNIEEEGEEGDMWAGTSLHDLMVSPRKARSLVGIQGVKSSTRAAAGLRASLATGTGRWGSGDDGIRGAGAKDEEEVDLLETDSGDDDLDARTETKTPTPMRPVKQGQQGQQQQQQQQRRSTDSDSKVRGISSLRSSPVAGRATEDRGIRRVKSMSARTSTPTGTQSKRRLLFDDFDELPELHKSNIQVQGQRSSPSLGGDTQQTPRGIDPKAKKKSRLNEVPTFLF</sequence>
<feature type="compositionally biased region" description="Basic and acidic residues" evidence="1">
    <location>
        <begin position="29"/>
        <end position="51"/>
    </location>
</feature>
<feature type="region of interest" description="Disordered" evidence="1">
    <location>
        <begin position="227"/>
        <end position="406"/>
    </location>
</feature>
<feature type="compositionally biased region" description="Basic and acidic residues" evidence="1">
    <location>
        <begin position="143"/>
        <end position="172"/>
    </location>
</feature>
<feature type="compositionally biased region" description="Acidic residues" evidence="1">
    <location>
        <begin position="173"/>
        <end position="191"/>
    </location>
</feature>
<dbReference type="EMBL" id="MSFL01000004">
    <property type="protein sequence ID" value="PWY89036.1"/>
    <property type="molecule type" value="Genomic_DNA"/>
</dbReference>
<dbReference type="OrthoDB" id="5374569at2759"/>
<evidence type="ECO:0000256" key="1">
    <source>
        <dbReference type="SAM" id="MobiDB-lite"/>
    </source>
</evidence>
<proteinExistence type="predicted"/>
<dbReference type="Proteomes" id="UP000247233">
    <property type="component" value="Unassembled WGS sequence"/>
</dbReference>
<feature type="compositionally biased region" description="Acidic residues" evidence="1">
    <location>
        <begin position="252"/>
        <end position="268"/>
    </location>
</feature>
<feature type="region of interest" description="Disordered" evidence="1">
    <location>
        <begin position="1"/>
        <end position="78"/>
    </location>
</feature>
<feature type="compositionally biased region" description="Polar residues" evidence="1">
    <location>
        <begin position="364"/>
        <end position="385"/>
    </location>
</feature>
<keyword evidence="3" id="KW-1185">Reference proteome</keyword>
<evidence type="ECO:0000313" key="2">
    <source>
        <dbReference type="EMBL" id="PWY89036.1"/>
    </source>
</evidence>
<organism evidence="2 3">
    <name type="scientific">Aspergillus heteromorphus CBS 117.55</name>
    <dbReference type="NCBI Taxonomy" id="1448321"/>
    <lineage>
        <taxon>Eukaryota</taxon>
        <taxon>Fungi</taxon>
        <taxon>Dikarya</taxon>
        <taxon>Ascomycota</taxon>
        <taxon>Pezizomycotina</taxon>
        <taxon>Eurotiomycetes</taxon>
        <taxon>Eurotiomycetidae</taxon>
        <taxon>Eurotiales</taxon>
        <taxon>Aspergillaceae</taxon>
        <taxon>Aspergillus</taxon>
        <taxon>Aspergillus subgen. Circumdati</taxon>
    </lineage>
</organism>
<dbReference type="AlphaFoldDB" id="A0A317WRG2"/>
<feature type="compositionally biased region" description="Low complexity" evidence="1">
    <location>
        <begin position="285"/>
        <end position="297"/>
    </location>
</feature>
<accession>A0A317WRG2</accession>
<evidence type="ECO:0000313" key="3">
    <source>
        <dbReference type="Proteomes" id="UP000247233"/>
    </source>
</evidence>
<feature type="region of interest" description="Disordered" evidence="1">
    <location>
        <begin position="138"/>
        <end position="191"/>
    </location>
</feature>
<protein>
    <submittedName>
        <fullName evidence="2">Uncharacterized protein</fullName>
    </submittedName>
</protein>
<dbReference type="RefSeq" id="XP_025402223.1">
    <property type="nucleotide sequence ID" value="XM_025546383.1"/>
</dbReference>
<name>A0A317WRG2_9EURO</name>
<feature type="compositionally biased region" description="Polar residues" evidence="1">
    <location>
        <begin position="335"/>
        <end position="345"/>
    </location>
</feature>
<comment type="caution">
    <text evidence="2">The sequence shown here is derived from an EMBL/GenBank/DDBJ whole genome shotgun (WGS) entry which is preliminary data.</text>
</comment>
<gene>
    <name evidence="2" type="ORF">BO70DRAFT_393553</name>
</gene>
<feature type="compositionally biased region" description="Basic and acidic residues" evidence="1">
    <location>
        <begin position="8"/>
        <end position="18"/>
    </location>
</feature>
<reference evidence="2 3" key="1">
    <citation type="submission" date="2016-12" db="EMBL/GenBank/DDBJ databases">
        <title>The genomes of Aspergillus section Nigri reveals drivers in fungal speciation.</title>
        <authorList>
            <consortium name="DOE Joint Genome Institute"/>
            <person name="Vesth T.C."/>
            <person name="Nybo J."/>
            <person name="Theobald S."/>
            <person name="Brandl J."/>
            <person name="Frisvad J.C."/>
            <person name="Nielsen K.F."/>
            <person name="Lyhne E.K."/>
            <person name="Kogle M.E."/>
            <person name="Kuo A."/>
            <person name="Riley R."/>
            <person name="Clum A."/>
            <person name="Nolan M."/>
            <person name="Lipzen A."/>
            <person name="Salamov A."/>
            <person name="Henrissat B."/>
            <person name="Wiebenga A."/>
            <person name="De Vries R.P."/>
            <person name="Grigoriev I.V."/>
            <person name="Mortensen U.H."/>
            <person name="Andersen M.R."/>
            <person name="Baker S.E."/>
        </authorList>
    </citation>
    <scope>NUCLEOTIDE SEQUENCE [LARGE SCALE GENOMIC DNA]</scope>
    <source>
        <strain evidence="2 3">CBS 117.55</strain>
    </source>
</reference>
<dbReference type="VEuPathDB" id="FungiDB:BO70DRAFT_393553"/>
<dbReference type="GeneID" id="37068620"/>